<evidence type="ECO:0000313" key="10">
    <source>
        <dbReference type="Proteomes" id="UP000244571"/>
    </source>
</evidence>
<dbReference type="InterPro" id="IPR018141">
    <property type="entry name" value="Nitrile_hydratase_asu"/>
</dbReference>
<dbReference type="NCBIfam" id="TIGR01323">
    <property type="entry name" value="nitrile_alph"/>
    <property type="match status" value="1"/>
</dbReference>
<dbReference type="EMBL" id="CP028901">
    <property type="protein sequence ID" value="AWB33193.1"/>
    <property type="molecule type" value="Genomic_DNA"/>
</dbReference>
<evidence type="ECO:0000256" key="2">
    <source>
        <dbReference type="ARBA" id="ARBA00013079"/>
    </source>
</evidence>
<dbReference type="Pfam" id="PF02979">
    <property type="entry name" value="NHase_alpha"/>
    <property type="match status" value="1"/>
</dbReference>
<gene>
    <name evidence="9" type="primary">nthA</name>
    <name evidence="9" type="ORF">DBV39_05125</name>
</gene>
<dbReference type="KEGG" id="boz:DBV39_05125"/>
<evidence type="ECO:0000259" key="8">
    <source>
        <dbReference type="Pfam" id="PF02979"/>
    </source>
</evidence>
<feature type="binding site" evidence="6">
    <location>
        <position position="124"/>
    </location>
    <ligand>
        <name>Fe(3+)</name>
        <dbReference type="ChEBI" id="CHEBI:29034"/>
    </ligand>
</feature>
<evidence type="ECO:0000256" key="3">
    <source>
        <dbReference type="ARBA" id="ARBA00022723"/>
    </source>
</evidence>
<dbReference type="SUPFAM" id="SSF56209">
    <property type="entry name" value="Nitrile hydratase alpha chain"/>
    <property type="match status" value="1"/>
</dbReference>
<dbReference type="PIRSF" id="PIRSF001426">
    <property type="entry name" value="NHase_alpha"/>
    <property type="match status" value="1"/>
</dbReference>
<evidence type="ECO:0000256" key="5">
    <source>
        <dbReference type="ARBA" id="ARBA00044877"/>
    </source>
</evidence>
<dbReference type="GO" id="GO:0018822">
    <property type="term" value="F:nitrile hydratase activity"/>
    <property type="evidence" value="ECO:0007669"/>
    <property type="project" value="UniProtKB-EC"/>
</dbReference>
<dbReference type="RefSeq" id="WP_108620622.1">
    <property type="nucleotide sequence ID" value="NZ_CP028901.1"/>
</dbReference>
<dbReference type="OrthoDB" id="528553at2"/>
<dbReference type="GO" id="GO:0046914">
    <property type="term" value="F:transition metal ion binding"/>
    <property type="evidence" value="ECO:0007669"/>
    <property type="project" value="InterPro"/>
</dbReference>
<feature type="binding site" evidence="6">
    <location>
        <position position="126"/>
    </location>
    <ligand>
        <name>Fe(3+)</name>
        <dbReference type="ChEBI" id="CHEBI:29034"/>
    </ligand>
</feature>
<dbReference type="InterPro" id="IPR004232">
    <property type="entry name" value="CN_Hdrtase_a/SCN_Hdrlase_g"/>
</dbReference>
<dbReference type="AlphaFoldDB" id="A0A2R4XHH3"/>
<organism evidence="9 10">
    <name type="scientific">Orrella marina</name>
    <dbReference type="NCBI Taxonomy" id="2163011"/>
    <lineage>
        <taxon>Bacteria</taxon>
        <taxon>Pseudomonadati</taxon>
        <taxon>Pseudomonadota</taxon>
        <taxon>Betaproteobacteria</taxon>
        <taxon>Burkholderiales</taxon>
        <taxon>Alcaligenaceae</taxon>
        <taxon>Orrella</taxon>
    </lineage>
</organism>
<evidence type="ECO:0000256" key="1">
    <source>
        <dbReference type="ARBA" id="ARBA00009363"/>
    </source>
</evidence>
<feature type="binding site" evidence="6">
    <location>
        <position position="125"/>
    </location>
    <ligand>
        <name>Fe(3+)</name>
        <dbReference type="ChEBI" id="CHEBI:29034"/>
    </ligand>
</feature>
<dbReference type="InterPro" id="IPR036648">
    <property type="entry name" value="CN_Hdrase_a/SCN_Hdrase_g_sf"/>
</dbReference>
<feature type="compositionally biased region" description="Basic and acidic residues" evidence="7">
    <location>
        <begin position="18"/>
        <end position="29"/>
    </location>
</feature>
<comment type="similarity">
    <text evidence="1">Belongs to the nitrile hydratase subunit alpha family.</text>
</comment>
<comment type="catalytic activity">
    <reaction evidence="5">
        <text>an aliphatic primary amide = an aliphatic nitrile + H2O</text>
        <dbReference type="Rhea" id="RHEA:12673"/>
        <dbReference type="ChEBI" id="CHEBI:15377"/>
        <dbReference type="ChEBI" id="CHEBI:65285"/>
        <dbReference type="ChEBI" id="CHEBI:80291"/>
        <dbReference type="EC" id="4.2.1.84"/>
    </reaction>
</comment>
<name>A0A2R4XHH3_9BURK</name>
<dbReference type="Gene3D" id="3.90.330.10">
    <property type="entry name" value="Nitrile hydratase alpha /Thiocyanate hydrolase gamma"/>
    <property type="match status" value="1"/>
</dbReference>
<proteinExistence type="inferred from homology"/>
<feature type="domain" description="Nitrile hydratase alpha/Thiocyanate hydrolase gamma" evidence="8">
    <location>
        <begin position="30"/>
        <end position="210"/>
    </location>
</feature>
<dbReference type="EC" id="4.2.1.84" evidence="2"/>
<dbReference type="Proteomes" id="UP000244571">
    <property type="component" value="Chromosome"/>
</dbReference>
<evidence type="ECO:0000256" key="4">
    <source>
        <dbReference type="ARBA" id="ARBA00023239"/>
    </source>
</evidence>
<keyword evidence="6" id="KW-0408">Iron</keyword>
<protein>
    <recommendedName>
        <fullName evidence="2">nitrile hydratase</fullName>
        <ecNumber evidence="2">4.2.1.84</ecNumber>
    </recommendedName>
</protein>
<evidence type="ECO:0000313" key="9">
    <source>
        <dbReference type="EMBL" id="AWB33193.1"/>
    </source>
</evidence>
<keyword evidence="10" id="KW-1185">Reference proteome</keyword>
<feature type="region of interest" description="Disordered" evidence="7">
    <location>
        <begin position="1"/>
        <end position="29"/>
    </location>
</feature>
<reference evidence="9 10" key="1">
    <citation type="submission" date="2018-04" db="EMBL/GenBank/DDBJ databases">
        <title>Bordetella sp. HZ20 isolated from seawater.</title>
        <authorList>
            <person name="Sun C."/>
        </authorList>
    </citation>
    <scope>NUCLEOTIDE SEQUENCE [LARGE SCALE GENOMIC DNA]</scope>
    <source>
        <strain evidence="9 10">HZ20</strain>
    </source>
</reference>
<evidence type="ECO:0000256" key="7">
    <source>
        <dbReference type="SAM" id="MobiDB-lite"/>
    </source>
</evidence>
<evidence type="ECO:0000256" key="6">
    <source>
        <dbReference type="PIRSR" id="PIRSR001426-1"/>
    </source>
</evidence>
<dbReference type="InterPro" id="IPR023900">
    <property type="entry name" value="CN_Hdrtase_asu/SCN_Hdrlase_gsu"/>
</dbReference>
<keyword evidence="3 6" id="KW-0479">Metal-binding</keyword>
<sequence length="221" mass="24634">MSQSDNPHSHHDHHGHGHDHDHEMSHLSDEDVRVRALESLMTEKGYLDPSALDVLIETYETRVGPHNGAQVVARAWTDPEFKAWLLEDATAAISSMGFSGRGGEHMIVLENTPGIHNVVVCTLCSCYPWPVLGLPPMWYKSAPYRSRVVIDPRSVLAEFGCELPPDTRIKVWDSNSEQRYLVLPMRPEGTEGMSEDALAALVSRDSMIGTNIVYPPRKQAV</sequence>
<keyword evidence="4" id="KW-0456">Lyase</keyword>
<accession>A0A2R4XHH3</accession>
<feature type="binding site" evidence="6">
    <location>
        <position position="121"/>
    </location>
    <ligand>
        <name>Fe(3+)</name>
        <dbReference type="ChEBI" id="CHEBI:29034"/>
    </ligand>
</feature>